<feature type="transmembrane region" description="Helical" evidence="1">
    <location>
        <begin position="414"/>
        <end position="435"/>
    </location>
</feature>
<feature type="transmembrane region" description="Helical" evidence="1">
    <location>
        <begin position="183"/>
        <end position="202"/>
    </location>
</feature>
<keyword evidence="1" id="KW-0472">Membrane</keyword>
<keyword evidence="1" id="KW-0812">Transmembrane</keyword>
<dbReference type="STRING" id="1802568.A3F86_02790"/>
<organism evidence="2 3">
    <name type="scientific">candidate division WOR-1 bacterium RIFCSPLOWO2_12_FULL_45_9</name>
    <dbReference type="NCBI Taxonomy" id="1802568"/>
    <lineage>
        <taxon>Bacteria</taxon>
        <taxon>Bacillati</taxon>
        <taxon>Saganbacteria</taxon>
    </lineage>
</organism>
<dbReference type="Pfam" id="PF18949">
    <property type="entry name" value="DUF5693"/>
    <property type="match status" value="1"/>
</dbReference>
<keyword evidence="1" id="KW-1133">Transmembrane helix</keyword>
<proteinExistence type="predicted"/>
<dbReference type="AlphaFoldDB" id="A0A1F4RMJ8"/>
<feature type="transmembrane region" description="Helical" evidence="1">
    <location>
        <begin position="209"/>
        <end position="230"/>
    </location>
</feature>
<reference evidence="2 3" key="1">
    <citation type="journal article" date="2016" name="Nat. Commun.">
        <title>Thousands of microbial genomes shed light on interconnected biogeochemical processes in an aquifer system.</title>
        <authorList>
            <person name="Anantharaman K."/>
            <person name="Brown C.T."/>
            <person name="Hug L.A."/>
            <person name="Sharon I."/>
            <person name="Castelle C.J."/>
            <person name="Probst A.J."/>
            <person name="Thomas B.C."/>
            <person name="Singh A."/>
            <person name="Wilkins M.J."/>
            <person name="Karaoz U."/>
            <person name="Brodie E.L."/>
            <person name="Williams K.H."/>
            <person name="Hubbard S.S."/>
            <person name="Banfield J.F."/>
        </authorList>
    </citation>
    <scope>NUCLEOTIDE SEQUENCE [LARGE SCALE GENOMIC DNA]</scope>
</reference>
<feature type="transmembrane region" description="Helical" evidence="1">
    <location>
        <begin position="392"/>
        <end position="407"/>
    </location>
</feature>
<feature type="transmembrane region" description="Helical" evidence="1">
    <location>
        <begin position="266"/>
        <end position="289"/>
    </location>
</feature>
<feature type="transmembrane region" description="Helical" evidence="1">
    <location>
        <begin position="447"/>
        <end position="468"/>
    </location>
</feature>
<evidence type="ECO:0000256" key="1">
    <source>
        <dbReference type="SAM" id="Phobius"/>
    </source>
</evidence>
<feature type="non-terminal residue" evidence="2">
    <location>
        <position position="1"/>
    </location>
</feature>
<sequence>LGISEAQATFISGLGFNIIPRVWNDTHYHELNIGPKIAALQDFDKIIFEGEEILGYPNNLRALGAALKQYRVNFGNIEIISQYGKSTLGGLVGNDSIRVHSIAQDELRKISKATAVSRLVRAARERKVKLLYIRPFLPPYTEGSPVAYNLDYLKQVIGGLQQSGLTLGATVPVPGLDVSGRQILILGSGVVVGALLLLNSFINVPIIFMILLFLSAVSGIAFIGLAGYGLLLQKGLALLAGITFPSLAVISTLSKKGKIIFSPWDCVLIVLNIIAETMIGVFLMFGLLADYRFMLSLETFAGVKIALLAPIGIVALYFILEQEKGSLVGRLRSFLSTKVSVIILVIGFAALGALAILIARSANFVLPVPELEKSFRGFLETAFVARPRTKEFLIGYPLLFLAATLLLRNKKKWLWVTAALGTIAPISVFNSFSHIHTPIVISMTRTINGLGLGVIIGTIVASLANRFIKT</sequence>
<feature type="transmembrane region" description="Helical" evidence="1">
    <location>
        <begin position="236"/>
        <end position="254"/>
    </location>
</feature>
<gene>
    <name evidence="2" type="ORF">A3F86_02790</name>
</gene>
<dbReference type="Proteomes" id="UP000179095">
    <property type="component" value="Unassembled WGS sequence"/>
</dbReference>
<comment type="caution">
    <text evidence="2">The sequence shown here is derived from an EMBL/GenBank/DDBJ whole genome shotgun (WGS) entry which is preliminary data.</text>
</comment>
<accession>A0A1F4RMJ8</accession>
<dbReference type="EMBL" id="METQ01000030">
    <property type="protein sequence ID" value="OGC09378.1"/>
    <property type="molecule type" value="Genomic_DNA"/>
</dbReference>
<dbReference type="InterPro" id="IPR043748">
    <property type="entry name" value="DUF5693"/>
</dbReference>
<feature type="transmembrane region" description="Helical" evidence="1">
    <location>
        <begin position="301"/>
        <end position="320"/>
    </location>
</feature>
<protein>
    <submittedName>
        <fullName evidence="2">Uncharacterized protein</fullName>
    </submittedName>
</protein>
<evidence type="ECO:0000313" key="2">
    <source>
        <dbReference type="EMBL" id="OGC09378.1"/>
    </source>
</evidence>
<feature type="transmembrane region" description="Helical" evidence="1">
    <location>
        <begin position="341"/>
        <end position="359"/>
    </location>
</feature>
<evidence type="ECO:0000313" key="3">
    <source>
        <dbReference type="Proteomes" id="UP000179095"/>
    </source>
</evidence>
<name>A0A1F4RMJ8_UNCSA</name>